<dbReference type="Proteomes" id="UP000192247">
    <property type="component" value="Unassembled WGS sequence"/>
</dbReference>
<feature type="compositionally biased region" description="Polar residues" evidence="1">
    <location>
        <begin position="373"/>
        <end position="382"/>
    </location>
</feature>
<dbReference type="EMBL" id="MNPL01029931">
    <property type="protein sequence ID" value="OQR67100.1"/>
    <property type="molecule type" value="Genomic_DNA"/>
</dbReference>
<name>A0A1V9X0K9_9ACAR</name>
<reference evidence="2 3" key="1">
    <citation type="journal article" date="2017" name="Gigascience">
        <title>Draft genome of the honey bee ectoparasitic mite, Tropilaelaps mercedesae, is shaped by the parasitic life history.</title>
        <authorList>
            <person name="Dong X."/>
            <person name="Armstrong S.D."/>
            <person name="Xia D."/>
            <person name="Makepeace B.L."/>
            <person name="Darby A.C."/>
            <person name="Kadowaki T."/>
        </authorList>
    </citation>
    <scope>NUCLEOTIDE SEQUENCE [LARGE SCALE GENOMIC DNA]</scope>
    <source>
        <strain evidence="2">Wuxi-XJTLU</strain>
    </source>
</reference>
<comment type="caution">
    <text evidence="2">The sequence shown here is derived from an EMBL/GenBank/DDBJ whole genome shotgun (WGS) entry which is preliminary data.</text>
</comment>
<sequence length="591" mass="64897">MLRIKLDIVAFDQCYRQPFWRFERNGISETTILEYAQTLLAKYGITESYPIVYLQDAVVPHNESPEILRDGDLLRLVPARRGIAITHQFTEPQAVAAYPEICQVPSYVEGEATAGIVNNMAIVQNSVTPAALPNQTAAPLYDHADVMECEANATASLSEPSQNDLAVSLEEGSGRATPRTIARKRRKRGPRRRVRTKRAPFEARGDSTTPPEPFSTLQSSVTASGEDSIALHQSTPYPAKTVTYTAPASTSKIKIGDHRDDGVASSPMLRLVDAIDVDTCDSPSASTLESEPRKRSKCKETQEILDAGLANEDAVSVSEPLNSRRLPSPSSDANKESSLRSVSTKSKPPMKMSSRKLAKRSYGIGDLLQILKNNGGNSSMDQSCEDVCAPPRGSGSEHADHQGRKLMKAREDQQEEEQPSGDKLASTDCYVEEILPKGCEDACAPPRRSGSENADHQGRKLIKAREDQQEEEQPSGDKLASDDCYVEEIPEEIPPKVVAKSPREDEAECGEVRLEDLQPGSRFKTGVTLFSDAKLCACFFDDVTLAVEHINLPKRQLYVQLEEGSLPAEYQGTTFRVDWPLLVDVQLLSPP</sequence>
<feature type="compositionally biased region" description="Basic and acidic residues" evidence="1">
    <location>
        <begin position="395"/>
        <end position="412"/>
    </location>
</feature>
<feature type="region of interest" description="Disordered" evidence="1">
    <location>
        <begin position="373"/>
        <end position="427"/>
    </location>
</feature>
<organism evidence="2 3">
    <name type="scientific">Tropilaelaps mercedesae</name>
    <dbReference type="NCBI Taxonomy" id="418985"/>
    <lineage>
        <taxon>Eukaryota</taxon>
        <taxon>Metazoa</taxon>
        <taxon>Ecdysozoa</taxon>
        <taxon>Arthropoda</taxon>
        <taxon>Chelicerata</taxon>
        <taxon>Arachnida</taxon>
        <taxon>Acari</taxon>
        <taxon>Parasitiformes</taxon>
        <taxon>Mesostigmata</taxon>
        <taxon>Gamasina</taxon>
        <taxon>Dermanyssoidea</taxon>
        <taxon>Laelapidae</taxon>
        <taxon>Tropilaelaps</taxon>
    </lineage>
</organism>
<feature type="region of interest" description="Disordered" evidence="1">
    <location>
        <begin position="154"/>
        <end position="223"/>
    </location>
</feature>
<accession>A0A1V9X0K9</accession>
<feature type="compositionally biased region" description="Basic residues" evidence="1">
    <location>
        <begin position="181"/>
        <end position="198"/>
    </location>
</feature>
<feature type="compositionally biased region" description="Polar residues" evidence="1">
    <location>
        <begin position="154"/>
        <end position="165"/>
    </location>
</feature>
<proteinExistence type="predicted"/>
<keyword evidence="3" id="KW-1185">Reference proteome</keyword>
<feature type="region of interest" description="Disordered" evidence="1">
    <location>
        <begin position="309"/>
        <end position="358"/>
    </location>
</feature>
<dbReference type="InParanoid" id="A0A1V9X0K9"/>
<dbReference type="OrthoDB" id="10651308at2759"/>
<dbReference type="AlphaFoldDB" id="A0A1V9X0K9"/>
<evidence type="ECO:0008006" key="4">
    <source>
        <dbReference type="Google" id="ProtNLM"/>
    </source>
</evidence>
<protein>
    <recommendedName>
        <fullName evidence="4">Coilin</fullName>
    </recommendedName>
</protein>
<evidence type="ECO:0000313" key="2">
    <source>
        <dbReference type="EMBL" id="OQR67100.1"/>
    </source>
</evidence>
<evidence type="ECO:0000313" key="3">
    <source>
        <dbReference type="Proteomes" id="UP000192247"/>
    </source>
</evidence>
<evidence type="ECO:0000256" key="1">
    <source>
        <dbReference type="SAM" id="MobiDB-lite"/>
    </source>
</evidence>
<feature type="compositionally biased region" description="Low complexity" evidence="1">
    <location>
        <begin position="318"/>
        <end position="331"/>
    </location>
</feature>
<gene>
    <name evidence="2" type="ORF">BIW11_13725</name>
</gene>
<feature type="region of interest" description="Disordered" evidence="1">
    <location>
        <begin position="464"/>
        <end position="483"/>
    </location>
</feature>